<protein>
    <submittedName>
        <fullName evidence="8">FAD-binding PCMH-type domain-containing protein</fullName>
    </submittedName>
</protein>
<dbReference type="Proteomes" id="UP001465668">
    <property type="component" value="Unassembled WGS sequence"/>
</dbReference>
<keyword evidence="4" id="KW-0274">FAD</keyword>
<dbReference type="InterPro" id="IPR016166">
    <property type="entry name" value="FAD-bd_PCMH"/>
</dbReference>
<dbReference type="InterPro" id="IPR050416">
    <property type="entry name" value="FAD-linked_Oxidoreductase"/>
</dbReference>
<reference evidence="8 9" key="1">
    <citation type="submission" date="2024-02" db="EMBL/GenBank/DDBJ databases">
        <title>First draft genome assembly of two strains of Seiridium cardinale.</title>
        <authorList>
            <person name="Emiliani G."/>
            <person name="Scali E."/>
        </authorList>
    </citation>
    <scope>NUCLEOTIDE SEQUENCE [LARGE SCALE GENOMIC DNA]</scope>
    <source>
        <strain evidence="8 9">BM-138-000479</strain>
    </source>
</reference>
<keyword evidence="9" id="KW-1185">Reference proteome</keyword>
<organism evidence="8 9">
    <name type="scientific">Seiridium cardinale</name>
    <dbReference type="NCBI Taxonomy" id="138064"/>
    <lineage>
        <taxon>Eukaryota</taxon>
        <taxon>Fungi</taxon>
        <taxon>Dikarya</taxon>
        <taxon>Ascomycota</taxon>
        <taxon>Pezizomycotina</taxon>
        <taxon>Sordariomycetes</taxon>
        <taxon>Xylariomycetidae</taxon>
        <taxon>Amphisphaeriales</taxon>
        <taxon>Sporocadaceae</taxon>
        <taxon>Seiridium</taxon>
    </lineage>
</organism>
<dbReference type="InterPro" id="IPR016169">
    <property type="entry name" value="FAD-bd_PCMH_sub2"/>
</dbReference>
<dbReference type="Gene3D" id="3.30.465.10">
    <property type="match status" value="2"/>
</dbReference>
<accession>A0ABR2XAN6</accession>
<dbReference type="PROSITE" id="PS51387">
    <property type="entry name" value="FAD_PCMH"/>
    <property type="match status" value="1"/>
</dbReference>
<name>A0ABR2XAN6_9PEZI</name>
<evidence type="ECO:0000259" key="7">
    <source>
        <dbReference type="PROSITE" id="PS51387"/>
    </source>
</evidence>
<dbReference type="PANTHER" id="PTHR42973:SF39">
    <property type="entry name" value="FAD-BINDING PCMH-TYPE DOMAIN-CONTAINING PROTEIN"/>
    <property type="match status" value="1"/>
</dbReference>
<dbReference type="InterPro" id="IPR012951">
    <property type="entry name" value="BBE"/>
</dbReference>
<evidence type="ECO:0000313" key="8">
    <source>
        <dbReference type="EMBL" id="KAK9770865.1"/>
    </source>
</evidence>
<evidence type="ECO:0000256" key="4">
    <source>
        <dbReference type="ARBA" id="ARBA00022827"/>
    </source>
</evidence>
<dbReference type="PANTHER" id="PTHR42973">
    <property type="entry name" value="BINDING OXIDOREDUCTASE, PUTATIVE (AFU_ORTHOLOGUE AFUA_1G17690)-RELATED"/>
    <property type="match status" value="1"/>
</dbReference>
<dbReference type="InterPro" id="IPR036318">
    <property type="entry name" value="FAD-bd_PCMH-like_sf"/>
</dbReference>
<sequence length="545" mass="59664">MMGFARLLFAACYALTVLAIPNSIIDPRNRKDTCRCIPGDKCWPEVKEWSTLNSTVKGRLTATTLLASACHDPTYNAVECDNLKQFSPAEFDAPYFQNGSCDPFGPRTTPCTLGNYASYSIKVTEADDVAAAFDFARKRNIRLTIKNTGHAFLGKSAGKGSLELWTHNLKDASFIPNYGSRAYSGAAVKLGAGLTTAEAYLFAHQHGVQVAGSSCATVGIAGGYTSGGGHNPLMGHYGLAADNPEGDYRDLYWALSGGGAGTFGVVLSLTTKAHTDVPTGGARMTIPAAGISADGFWDVVLAYYSTLMPVLDQGTYVTALLTQDMLVVYVATALNRTAAQVSDQLQPFQKYFHDKAIPYTKNFTYYDNFYDHMNNYLGPYPNGGLGPVSQLTGGHLARKDVFVTKNSTQKLVDALRTITSTDSARCKQARTTRRHAYVKDTRVHFVAVAGWDYSIPKQQMVDRQHDMATRILPILKAATPGKGTYLNEANFEEPDWQDEFYGPNYPRLSKIKRTYDADQLLYARTAVGSEYWSEDGDGRLCTIKY</sequence>
<keyword evidence="6" id="KW-0732">Signal</keyword>
<feature type="signal peptide" evidence="6">
    <location>
        <begin position="1"/>
        <end position="19"/>
    </location>
</feature>
<keyword evidence="3" id="KW-0285">Flavoprotein</keyword>
<comment type="cofactor">
    <cofactor evidence="1">
        <name>FAD</name>
        <dbReference type="ChEBI" id="CHEBI:57692"/>
    </cofactor>
</comment>
<evidence type="ECO:0000256" key="6">
    <source>
        <dbReference type="SAM" id="SignalP"/>
    </source>
</evidence>
<evidence type="ECO:0000313" key="9">
    <source>
        <dbReference type="Proteomes" id="UP001465668"/>
    </source>
</evidence>
<evidence type="ECO:0000256" key="5">
    <source>
        <dbReference type="ARBA" id="ARBA00023002"/>
    </source>
</evidence>
<feature type="chain" id="PRO_5046265133" evidence="6">
    <location>
        <begin position="20"/>
        <end position="545"/>
    </location>
</feature>
<feature type="domain" description="FAD-binding PCMH-type" evidence="7">
    <location>
        <begin position="113"/>
        <end position="276"/>
    </location>
</feature>
<dbReference type="EMBL" id="JARVKM010000084">
    <property type="protein sequence ID" value="KAK9770865.1"/>
    <property type="molecule type" value="Genomic_DNA"/>
</dbReference>
<dbReference type="Pfam" id="PF08031">
    <property type="entry name" value="BBE"/>
    <property type="match status" value="1"/>
</dbReference>
<dbReference type="InterPro" id="IPR006094">
    <property type="entry name" value="Oxid_FAD_bind_N"/>
</dbReference>
<evidence type="ECO:0000256" key="1">
    <source>
        <dbReference type="ARBA" id="ARBA00001974"/>
    </source>
</evidence>
<dbReference type="SUPFAM" id="SSF56176">
    <property type="entry name" value="FAD-binding/transporter-associated domain-like"/>
    <property type="match status" value="1"/>
</dbReference>
<proteinExistence type="inferred from homology"/>
<comment type="similarity">
    <text evidence="2">Belongs to the oxygen-dependent FAD-linked oxidoreductase family.</text>
</comment>
<evidence type="ECO:0000256" key="2">
    <source>
        <dbReference type="ARBA" id="ARBA00005466"/>
    </source>
</evidence>
<gene>
    <name evidence="8" type="ORF">SCAR479_12425</name>
</gene>
<dbReference type="Pfam" id="PF01565">
    <property type="entry name" value="FAD_binding_4"/>
    <property type="match status" value="1"/>
</dbReference>
<keyword evidence="5" id="KW-0560">Oxidoreductase</keyword>
<comment type="caution">
    <text evidence="8">The sequence shown here is derived from an EMBL/GenBank/DDBJ whole genome shotgun (WGS) entry which is preliminary data.</text>
</comment>
<evidence type="ECO:0000256" key="3">
    <source>
        <dbReference type="ARBA" id="ARBA00022630"/>
    </source>
</evidence>